<dbReference type="Proteomes" id="UP001321763">
    <property type="component" value="Chromosome"/>
</dbReference>
<dbReference type="RefSeq" id="WP_317724995.1">
    <property type="nucleotide sequence ID" value="NZ_AP026811.1"/>
</dbReference>
<evidence type="ECO:0000313" key="1">
    <source>
        <dbReference type="EMBL" id="BDR81038.1"/>
    </source>
</evidence>
<dbReference type="AlphaFoldDB" id="A0ABC8EBT2"/>
<accession>A0ABC8EBT2</accession>
<reference evidence="1 2" key="1">
    <citation type="submission" date="2022-09" db="EMBL/GenBank/DDBJ databases">
        <title>complete genome sequences of Clostridium tetani str. KHSU-234311-028 isolated from soil.</title>
        <authorList>
            <person name="Sekizuka T."/>
            <person name="Shitada C."/>
            <person name="Takahashi M."/>
            <person name="Kuroda M."/>
        </authorList>
    </citation>
    <scope>NUCLEOTIDE SEQUENCE [LARGE SCALE GENOMIC DNA]</scope>
    <source>
        <strain evidence="1 2">KHSU-234311-028</strain>
    </source>
</reference>
<sequence>MNRKELLKKLSKYKALPGHGPDYDNMTDEELEKYLNTLEDGFETYFKDEK</sequence>
<proteinExistence type="predicted"/>
<dbReference type="EMBL" id="AP026818">
    <property type="protein sequence ID" value="BDR81038.1"/>
    <property type="molecule type" value="Genomic_DNA"/>
</dbReference>
<evidence type="ECO:0000313" key="2">
    <source>
        <dbReference type="Proteomes" id="UP001321763"/>
    </source>
</evidence>
<protein>
    <submittedName>
        <fullName evidence="1">Uncharacterized protein</fullName>
    </submittedName>
</protein>
<name>A0ABC8EBT2_CLOTA</name>
<gene>
    <name evidence="1" type="ORF">K234311028_12840</name>
</gene>
<organism evidence="1 2">
    <name type="scientific">Clostridium tetani</name>
    <dbReference type="NCBI Taxonomy" id="1513"/>
    <lineage>
        <taxon>Bacteria</taxon>
        <taxon>Bacillati</taxon>
        <taxon>Bacillota</taxon>
        <taxon>Clostridia</taxon>
        <taxon>Eubacteriales</taxon>
        <taxon>Clostridiaceae</taxon>
        <taxon>Clostridium</taxon>
    </lineage>
</organism>